<dbReference type="PANTHER" id="PTHR48082:SF2">
    <property type="entry name" value="ATP SYNTHASE SUBUNIT ALPHA, MITOCHONDRIAL"/>
    <property type="match status" value="1"/>
</dbReference>
<evidence type="ECO:0000259" key="4">
    <source>
        <dbReference type="Pfam" id="PF00006"/>
    </source>
</evidence>
<dbReference type="GO" id="GO:0043531">
    <property type="term" value="F:ADP binding"/>
    <property type="evidence" value="ECO:0007669"/>
    <property type="project" value="TreeGrafter"/>
</dbReference>
<organism evidence="5 6">
    <name type="scientific">Lactuca saligna</name>
    <name type="common">Willowleaf lettuce</name>
    <dbReference type="NCBI Taxonomy" id="75948"/>
    <lineage>
        <taxon>Eukaryota</taxon>
        <taxon>Viridiplantae</taxon>
        <taxon>Streptophyta</taxon>
        <taxon>Embryophyta</taxon>
        <taxon>Tracheophyta</taxon>
        <taxon>Spermatophyta</taxon>
        <taxon>Magnoliopsida</taxon>
        <taxon>eudicotyledons</taxon>
        <taxon>Gunneridae</taxon>
        <taxon>Pentapetalae</taxon>
        <taxon>asterids</taxon>
        <taxon>campanulids</taxon>
        <taxon>Asterales</taxon>
        <taxon>Asteraceae</taxon>
        <taxon>Cichorioideae</taxon>
        <taxon>Cichorieae</taxon>
        <taxon>Lactucinae</taxon>
        <taxon>Lactuca</taxon>
    </lineage>
</organism>
<dbReference type="Gene3D" id="3.40.50.300">
    <property type="entry name" value="P-loop containing nucleotide triphosphate hydrolases"/>
    <property type="match status" value="1"/>
</dbReference>
<dbReference type="EMBL" id="OX465084">
    <property type="protein sequence ID" value="CAI9299982.1"/>
    <property type="molecule type" value="Genomic_DNA"/>
</dbReference>
<dbReference type="InterPro" id="IPR027417">
    <property type="entry name" value="P-loop_NTPase"/>
</dbReference>
<dbReference type="GO" id="GO:0045259">
    <property type="term" value="C:proton-transporting ATP synthase complex"/>
    <property type="evidence" value="ECO:0007669"/>
    <property type="project" value="InterPro"/>
</dbReference>
<proteinExistence type="inferred from homology"/>
<keyword evidence="6" id="KW-1185">Reference proteome</keyword>
<gene>
    <name evidence="5" type="ORF">LSALG_LOCUS38659</name>
</gene>
<dbReference type="PANTHER" id="PTHR48082">
    <property type="entry name" value="ATP SYNTHASE SUBUNIT ALPHA, MITOCHONDRIAL"/>
    <property type="match status" value="1"/>
</dbReference>
<dbReference type="Gene3D" id="3.40.50.12240">
    <property type="match status" value="1"/>
</dbReference>
<dbReference type="SUPFAM" id="SSF50615">
    <property type="entry name" value="N-terminal domain of alpha and beta subunits of F1 ATP synthase"/>
    <property type="match status" value="1"/>
</dbReference>
<keyword evidence="2" id="KW-0813">Transport</keyword>
<dbReference type="InterPro" id="IPR036121">
    <property type="entry name" value="ATPase_F1/V1/A1_a/bsu_N_sf"/>
</dbReference>
<evidence type="ECO:0000256" key="1">
    <source>
        <dbReference type="ARBA" id="ARBA00008936"/>
    </source>
</evidence>
<sequence>MRIINFYTNFQVVEIGRVISVRDEIARIYGLNEIQVREMVEFAKGRVVDTLGVPIDGIEGLSDHERRRVEVKTHVIIECKYVHDPMNTRLTAVDSLVPVGRGQLELTIRDRKIGKTTIAIDTILNQKQMNSRGNYEKANVMEYSILVEATASDLAPLQYLAPYFGCAIGEYFHDNGMHALVIYDDPSKQAVAY</sequence>
<dbReference type="GO" id="GO:0046933">
    <property type="term" value="F:proton-transporting ATP synthase activity, rotational mechanism"/>
    <property type="evidence" value="ECO:0007669"/>
    <property type="project" value="InterPro"/>
</dbReference>
<evidence type="ECO:0000256" key="2">
    <source>
        <dbReference type="ARBA" id="ARBA00022448"/>
    </source>
</evidence>
<keyword evidence="3" id="KW-0406">Ion transport</keyword>
<accession>A0AA36ELB0</accession>
<comment type="similarity">
    <text evidence="1">Belongs to the ATPase alpha/beta chains family.</text>
</comment>
<name>A0AA36ELB0_LACSI</name>
<dbReference type="Pfam" id="PF00006">
    <property type="entry name" value="ATP-synt_ab"/>
    <property type="match status" value="1"/>
</dbReference>
<protein>
    <recommendedName>
        <fullName evidence="4">ATPase F1/V1/A1 complex alpha/beta subunit nucleotide-binding domain-containing protein</fullName>
    </recommendedName>
</protein>
<dbReference type="AlphaFoldDB" id="A0AA36ELB0"/>
<dbReference type="SUPFAM" id="SSF52540">
    <property type="entry name" value="P-loop containing nucleoside triphosphate hydrolases"/>
    <property type="match status" value="1"/>
</dbReference>
<evidence type="ECO:0000313" key="5">
    <source>
        <dbReference type="EMBL" id="CAI9299982.1"/>
    </source>
</evidence>
<reference evidence="5" key="1">
    <citation type="submission" date="2023-04" db="EMBL/GenBank/DDBJ databases">
        <authorList>
            <person name="Vijverberg K."/>
            <person name="Xiong W."/>
            <person name="Schranz E."/>
        </authorList>
    </citation>
    <scope>NUCLEOTIDE SEQUENCE</scope>
</reference>
<dbReference type="InterPro" id="IPR005294">
    <property type="entry name" value="ATP_synth_F1_asu"/>
</dbReference>
<evidence type="ECO:0000313" key="6">
    <source>
        <dbReference type="Proteomes" id="UP001177003"/>
    </source>
</evidence>
<evidence type="ECO:0000256" key="3">
    <source>
        <dbReference type="ARBA" id="ARBA00023065"/>
    </source>
</evidence>
<dbReference type="InterPro" id="IPR000194">
    <property type="entry name" value="ATPase_F1/V1/A1_a/bsu_nucl-bd"/>
</dbReference>
<feature type="domain" description="ATPase F1/V1/A1 complex alpha/beta subunit nucleotide-binding" evidence="4">
    <location>
        <begin position="135"/>
        <end position="193"/>
    </location>
</feature>
<dbReference type="Proteomes" id="UP001177003">
    <property type="component" value="Chromosome 8"/>
</dbReference>
<dbReference type="GO" id="GO:0005524">
    <property type="term" value="F:ATP binding"/>
    <property type="evidence" value="ECO:0007669"/>
    <property type="project" value="InterPro"/>
</dbReference>